<evidence type="ECO:0000313" key="3">
    <source>
        <dbReference type="Proteomes" id="UP000663874"/>
    </source>
</evidence>
<organism evidence="1 3">
    <name type="scientific">Rotaria sordida</name>
    <dbReference type="NCBI Taxonomy" id="392033"/>
    <lineage>
        <taxon>Eukaryota</taxon>
        <taxon>Metazoa</taxon>
        <taxon>Spiralia</taxon>
        <taxon>Gnathifera</taxon>
        <taxon>Rotifera</taxon>
        <taxon>Eurotatoria</taxon>
        <taxon>Bdelloidea</taxon>
        <taxon>Philodinida</taxon>
        <taxon>Philodinidae</taxon>
        <taxon>Rotaria</taxon>
    </lineage>
</organism>
<evidence type="ECO:0000313" key="2">
    <source>
        <dbReference type="EMBL" id="CAF4278200.1"/>
    </source>
</evidence>
<proteinExistence type="predicted"/>
<feature type="non-terminal residue" evidence="1">
    <location>
        <position position="1"/>
    </location>
</feature>
<evidence type="ECO:0000313" key="1">
    <source>
        <dbReference type="EMBL" id="CAF3949834.1"/>
    </source>
</evidence>
<comment type="caution">
    <text evidence="1">The sequence shown here is derived from an EMBL/GenBank/DDBJ whole genome shotgun (WGS) entry which is preliminary data.</text>
</comment>
<dbReference type="Proteomes" id="UP000663874">
    <property type="component" value="Unassembled WGS sequence"/>
</dbReference>
<reference evidence="1" key="1">
    <citation type="submission" date="2021-02" db="EMBL/GenBank/DDBJ databases">
        <authorList>
            <person name="Nowell W R."/>
        </authorList>
    </citation>
    <scope>NUCLEOTIDE SEQUENCE</scope>
</reference>
<dbReference type="AlphaFoldDB" id="A0A819KIC2"/>
<name>A0A819KIC2_9BILA</name>
<dbReference type="Proteomes" id="UP000663836">
    <property type="component" value="Unassembled WGS sequence"/>
</dbReference>
<dbReference type="EMBL" id="CAJOBD010029248">
    <property type="protein sequence ID" value="CAF4278200.1"/>
    <property type="molecule type" value="Genomic_DNA"/>
</dbReference>
<sequence>DDEHQWIIRTCRKGWDEHVGGQNPRLKPDISKLKN</sequence>
<dbReference type="EMBL" id="CAJOBE010004846">
    <property type="protein sequence ID" value="CAF3949834.1"/>
    <property type="molecule type" value="Genomic_DNA"/>
</dbReference>
<accession>A0A819KIC2</accession>
<gene>
    <name evidence="1" type="ORF">FNK824_LOCUS23157</name>
    <name evidence="2" type="ORF">JBS370_LOCUS39662</name>
</gene>
<protein>
    <submittedName>
        <fullName evidence="1">Uncharacterized protein</fullName>
    </submittedName>
</protein>